<feature type="compositionally biased region" description="Polar residues" evidence="1">
    <location>
        <begin position="248"/>
        <end position="259"/>
    </location>
</feature>
<feature type="region of interest" description="Disordered" evidence="1">
    <location>
        <begin position="44"/>
        <end position="396"/>
    </location>
</feature>
<feature type="compositionally biased region" description="Basic residues" evidence="1">
    <location>
        <begin position="122"/>
        <end position="135"/>
    </location>
</feature>
<keyword evidence="3" id="KW-1185">Reference proteome</keyword>
<feature type="compositionally biased region" description="Polar residues" evidence="1">
    <location>
        <begin position="323"/>
        <end position="339"/>
    </location>
</feature>
<sequence>MNNALVNGGCFVRLSILDNIASFWELNPKTNRIRVIAPKTKAEPYPDYETEEDTSARTIAGICNREIPYGSDRATRKSRKRSVSESESESESERESESVEFSNSEDEEEFHIKKLEQEAKTRRQKLQARIKRSQLSRKPVTRATSARRESRRGNIRKRRSDSGSASPVVKSKRSNRLEKSNFAEPEPVTKHPRKPLLRPSRLKEYPITSNDYRKWRSAISNASNRDSKRKRAIEFSNSTASDEDTSETESIANSVKSNSRVARINGRRRIREQTPFYNNAYDDADVDRDEDEQLSKRPKRSKRAAGRVTTVRATKQRKLAKPKSQSSSKNAVSPTSSAIKKSHYYDPDGIESRSDEESDEDRLYIDDGDEENESHVGRGGGGGGGGGGADIDNFWG</sequence>
<dbReference type="EMBL" id="OU015568">
    <property type="protein sequence ID" value="CAG5081150.1"/>
    <property type="molecule type" value="Genomic_DNA"/>
</dbReference>
<proteinExistence type="predicted"/>
<feature type="compositionally biased region" description="Basic and acidic residues" evidence="1">
    <location>
        <begin position="343"/>
        <end position="365"/>
    </location>
</feature>
<protein>
    <submittedName>
        <fullName evidence="2">Oidioi.mRNA.OKI2018_I69.PAR.g9799.t1.cds</fullName>
    </submittedName>
</protein>
<feature type="compositionally biased region" description="Basic residues" evidence="1">
    <location>
        <begin position="296"/>
        <end position="305"/>
    </location>
</feature>
<feature type="compositionally biased region" description="Acidic residues" evidence="1">
    <location>
        <begin position="282"/>
        <end position="292"/>
    </location>
</feature>
<reference evidence="2 3" key="1">
    <citation type="submission" date="2021-04" db="EMBL/GenBank/DDBJ databases">
        <authorList>
            <person name="Bliznina A."/>
        </authorList>
    </citation>
    <scope>NUCLEOTIDE SEQUENCE [LARGE SCALE GENOMIC DNA]</scope>
</reference>
<feature type="compositionally biased region" description="Gly residues" evidence="1">
    <location>
        <begin position="377"/>
        <end position="389"/>
    </location>
</feature>
<evidence type="ECO:0000256" key="1">
    <source>
        <dbReference type="SAM" id="MobiDB-lite"/>
    </source>
</evidence>
<feature type="compositionally biased region" description="Basic and acidic residues" evidence="1">
    <location>
        <begin position="110"/>
        <end position="121"/>
    </location>
</feature>
<dbReference type="Proteomes" id="UP001158576">
    <property type="component" value="Chromosome PAR"/>
</dbReference>
<organism evidence="2 3">
    <name type="scientific">Oikopleura dioica</name>
    <name type="common">Tunicate</name>
    <dbReference type="NCBI Taxonomy" id="34765"/>
    <lineage>
        <taxon>Eukaryota</taxon>
        <taxon>Metazoa</taxon>
        <taxon>Chordata</taxon>
        <taxon>Tunicata</taxon>
        <taxon>Appendicularia</taxon>
        <taxon>Copelata</taxon>
        <taxon>Oikopleuridae</taxon>
        <taxon>Oikopleura</taxon>
    </lineage>
</organism>
<name>A0ABN7RMB9_OIKDI</name>
<gene>
    <name evidence="2" type="ORF">OKIOD_LOCUS1357</name>
</gene>
<evidence type="ECO:0000313" key="3">
    <source>
        <dbReference type="Proteomes" id="UP001158576"/>
    </source>
</evidence>
<accession>A0ABN7RMB9</accession>
<evidence type="ECO:0000313" key="2">
    <source>
        <dbReference type="EMBL" id="CAG5081150.1"/>
    </source>
</evidence>